<dbReference type="Gene3D" id="3.40.50.1820">
    <property type="entry name" value="alpha/beta hydrolase"/>
    <property type="match status" value="1"/>
</dbReference>
<accession>A0A512B8S3</accession>
<dbReference type="AlphaFoldDB" id="A0A512B8S3"/>
<dbReference type="EMBL" id="BJYT01000002">
    <property type="protein sequence ID" value="GEO08358.1"/>
    <property type="molecule type" value="Genomic_DNA"/>
</dbReference>
<dbReference type="OrthoDB" id="9777090at2"/>
<dbReference type="InterPro" id="IPR022742">
    <property type="entry name" value="Hydrolase_4"/>
</dbReference>
<dbReference type="InterPro" id="IPR029058">
    <property type="entry name" value="AB_hydrolase_fold"/>
</dbReference>
<dbReference type="Proteomes" id="UP000321513">
    <property type="component" value="Unassembled WGS sequence"/>
</dbReference>
<keyword evidence="3" id="KW-1185">Reference proteome</keyword>
<feature type="domain" description="Serine aminopeptidase S33" evidence="1">
    <location>
        <begin position="95"/>
        <end position="231"/>
    </location>
</feature>
<dbReference type="SUPFAM" id="SSF53474">
    <property type="entry name" value="alpha/beta-Hydrolases"/>
    <property type="match status" value="1"/>
</dbReference>
<dbReference type="PANTHER" id="PTHR12277">
    <property type="entry name" value="ALPHA/BETA HYDROLASE DOMAIN-CONTAINING PROTEIN"/>
    <property type="match status" value="1"/>
</dbReference>
<evidence type="ECO:0000313" key="3">
    <source>
        <dbReference type="Proteomes" id="UP000321513"/>
    </source>
</evidence>
<proteinExistence type="predicted"/>
<sequence length="304" mass="33682">MISRNIFILSVIIVTFCFAGCARLDDNLFNANVHKIDHYQLNNYKGEVDFTLDANYSIPTNRVNLFTLQSKGADEASSTKIYAVYIGDTTRISSDTVIVYCHGNKDHMDFYWPRAQLLANTSSKNRYGVLMIDYRGYGLSEGKSSESALITDVDAGLQWLKSKGLSGERLIIYGFSMGSIPATKLAAEPRSLRPSKLVLEAPIASSEALVQDASALALPGSFFTDLKINNADLIKNVKQPFMWIHGTNDDFLNVKTQGELVYKNYGGAANDKEAHLITGAGHSNVPVYYTFQKYLQDVGAFIRK</sequence>
<gene>
    <name evidence="2" type="ORF">SAE01_08540</name>
</gene>
<comment type="caution">
    <text evidence="2">The sequence shown here is derived from an EMBL/GenBank/DDBJ whole genome shotgun (WGS) entry which is preliminary data.</text>
</comment>
<evidence type="ECO:0000259" key="1">
    <source>
        <dbReference type="Pfam" id="PF12146"/>
    </source>
</evidence>
<dbReference type="PANTHER" id="PTHR12277:SF81">
    <property type="entry name" value="PROTEIN ABHD13"/>
    <property type="match status" value="1"/>
</dbReference>
<name>A0A512B8S3_9BACT</name>
<organism evidence="2 3">
    <name type="scientific">Segetibacter aerophilus</name>
    <dbReference type="NCBI Taxonomy" id="670293"/>
    <lineage>
        <taxon>Bacteria</taxon>
        <taxon>Pseudomonadati</taxon>
        <taxon>Bacteroidota</taxon>
        <taxon>Chitinophagia</taxon>
        <taxon>Chitinophagales</taxon>
        <taxon>Chitinophagaceae</taxon>
        <taxon>Segetibacter</taxon>
    </lineage>
</organism>
<dbReference type="Pfam" id="PF12146">
    <property type="entry name" value="Hydrolase_4"/>
    <property type="match status" value="1"/>
</dbReference>
<evidence type="ECO:0000313" key="2">
    <source>
        <dbReference type="EMBL" id="GEO08358.1"/>
    </source>
</evidence>
<dbReference type="RefSeq" id="WP_147202423.1">
    <property type="nucleotide sequence ID" value="NZ_BJYT01000002.1"/>
</dbReference>
<protein>
    <recommendedName>
        <fullName evidence="1">Serine aminopeptidase S33 domain-containing protein</fullName>
    </recommendedName>
</protein>
<reference evidence="2 3" key="1">
    <citation type="submission" date="2019-07" db="EMBL/GenBank/DDBJ databases">
        <title>Whole genome shotgun sequence of Segetibacter aerophilus NBRC 106135.</title>
        <authorList>
            <person name="Hosoyama A."/>
            <person name="Uohara A."/>
            <person name="Ohji S."/>
            <person name="Ichikawa N."/>
        </authorList>
    </citation>
    <scope>NUCLEOTIDE SEQUENCE [LARGE SCALE GENOMIC DNA]</scope>
    <source>
        <strain evidence="2 3">NBRC 106135</strain>
    </source>
</reference>